<comment type="caution">
    <text evidence="7">The sequence shown here is derived from an EMBL/GenBank/DDBJ whole genome shotgun (WGS) entry which is preliminary data.</text>
</comment>
<dbReference type="EMBL" id="JACBZS010000001">
    <property type="protein sequence ID" value="NYI69798.1"/>
    <property type="molecule type" value="Genomic_DNA"/>
</dbReference>
<evidence type="ECO:0000256" key="5">
    <source>
        <dbReference type="SAM" id="Phobius"/>
    </source>
</evidence>
<dbReference type="AlphaFoldDB" id="A0A7Z0IJR7"/>
<accession>A0A7Z0IJR7</accession>
<evidence type="ECO:0000256" key="2">
    <source>
        <dbReference type="ARBA" id="ARBA00022692"/>
    </source>
</evidence>
<feature type="transmembrane region" description="Helical" evidence="5">
    <location>
        <begin position="277"/>
        <end position="303"/>
    </location>
</feature>
<feature type="transmembrane region" description="Helical" evidence="5">
    <location>
        <begin position="33"/>
        <end position="61"/>
    </location>
</feature>
<feature type="transmembrane region" description="Helical" evidence="5">
    <location>
        <begin position="100"/>
        <end position="122"/>
    </location>
</feature>
<dbReference type="PANTHER" id="PTHR11662">
    <property type="entry name" value="SOLUTE CARRIER FAMILY 17"/>
    <property type="match status" value="1"/>
</dbReference>
<keyword evidence="4 5" id="KW-0472">Membrane</keyword>
<dbReference type="InterPro" id="IPR036259">
    <property type="entry name" value="MFS_trans_sf"/>
</dbReference>
<gene>
    <name evidence="7" type="ORF">GGQ54_000358</name>
</gene>
<evidence type="ECO:0000256" key="3">
    <source>
        <dbReference type="ARBA" id="ARBA00022989"/>
    </source>
</evidence>
<organism evidence="7 8">
    <name type="scientific">Naumannella cuiyingiana</name>
    <dbReference type="NCBI Taxonomy" id="1347891"/>
    <lineage>
        <taxon>Bacteria</taxon>
        <taxon>Bacillati</taxon>
        <taxon>Actinomycetota</taxon>
        <taxon>Actinomycetes</taxon>
        <taxon>Propionibacteriales</taxon>
        <taxon>Propionibacteriaceae</taxon>
        <taxon>Naumannella</taxon>
    </lineage>
</organism>
<feature type="domain" description="Major facilitator superfamily (MFS) profile" evidence="6">
    <location>
        <begin position="35"/>
        <end position="434"/>
    </location>
</feature>
<keyword evidence="3 5" id="KW-1133">Transmembrane helix</keyword>
<feature type="transmembrane region" description="Helical" evidence="5">
    <location>
        <begin position="189"/>
        <end position="208"/>
    </location>
</feature>
<dbReference type="InterPro" id="IPR020846">
    <property type="entry name" value="MFS_dom"/>
</dbReference>
<comment type="subcellular location">
    <subcellularLocation>
        <location evidence="1">Cell membrane</location>
        <topology evidence="1">Multi-pass membrane protein</topology>
    </subcellularLocation>
</comment>
<feature type="transmembrane region" description="Helical" evidence="5">
    <location>
        <begin position="340"/>
        <end position="363"/>
    </location>
</feature>
<proteinExistence type="predicted"/>
<reference evidence="7 8" key="1">
    <citation type="submission" date="2020-07" db="EMBL/GenBank/DDBJ databases">
        <title>Sequencing the genomes of 1000 actinobacteria strains.</title>
        <authorList>
            <person name="Klenk H.-P."/>
        </authorList>
    </citation>
    <scope>NUCLEOTIDE SEQUENCE [LARGE SCALE GENOMIC DNA]</scope>
    <source>
        <strain evidence="7 8">DSM 103164</strain>
    </source>
</reference>
<evidence type="ECO:0000259" key="6">
    <source>
        <dbReference type="PROSITE" id="PS50850"/>
    </source>
</evidence>
<feature type="transmembrane region" description="Helical" evidence="5">
    <location>
        <begin position="315"/>
        <end position="334"/>
    </location>
</feature>
<dbReference type="RefSeq" id="WP_179443827.1">
    <property type="nucleotide sequence ID" value="NZ_JACBZS010000001.1"/>
</dbReference>
<keyword evidence="8" id="KW-1185">Reference proteome</keyword>
<name>A0A7Z0IJR7_9ACTN</name>
<evidence type="ECO:0000256" key="1">
    <source>
        <dbReference type="ARBA" id="ARBA00004651"/>
    </source>
</evidence>
<feature type="transmembrane region" description="Helical" evidence="5">
    <location>
        <begin position="73"/>
        <end position="94"/>
    </location>
</feature>
<evidence type="ECO:0000256" key="4">
    <source>
        <dbReference type="ARBA" id="ARBA00023136"/>
    </source>
</evidence>
<dbReference type="InterPro" id="IPR050382">
    <property type="entry name" value="MFS_Na/Anion_cotransporter"/>
</dbReference>
<evidence type="ECO:0000313" key="8">
    <source>
        <dbReference type="Proteomes" id="UP000527616"/>
    </source>
</evidence>
<feature type="transmembrane region" description="Helical" evidence="5">
    <location>
        <begin position="241"/>
        <end position="265"/>
    </location>
</feature>
<dbReference type="Pfam" id="PF07690">
    <property type="entry name" value="MFS_1"/>
    <property type="match status" value="1"/>
</dbReference>
<dbReference type="GO" id="GO:0005886">
    <property type="term" value="C:plasma membrane"/>
    <property type="evidence" value="ECO:0007669"/>
    <property type="project" value="UniProtKB-SubCell"/>
</dbReference>
<evidence type="ECO:0000313" key="7">
    <source>
        <dbReference type="EMBL" id="NYI69798.1"/>
    </source>
</evidence>
<dbReference type="PANTHER" id="PTHR11662:SF450">
    <property type="entry name" value="BLR1003 PROTEIN"/>
    <property type="match status" value="1"/>
</dbReference>
<dbReference type="PROSITE" id="PS50850">
    <property type="entry name" value="MFS"/>
    <property type="match status" value="1"/>
</dbReference>
<feature type="transmembrane region" description="Helical" evidence="5">
    <location>
        <begin position="409"/>
        <end position="430"/>
    </location>
</feature>
<protein>
    <submittedName>
        <fullName evidence="7">MFS family permease</fullName>
    </submittedName>
</protein>
<dbReference type="GO" id="GO:0022857">
    <property type="term" value="F:transmembrane transporter activity"/>
    <property type="evidence" value="ECO:0007669"/>
    <property type="project" value="InterPro"/>
</dbReference>
<keyword evidence="2 5" id="KW-0812">Transmembrane</keyword>
<sequence length="445" mass="46590">MSVKSQDRNGPGPSVLEESGLEATGNRVPTRGWVVLGVLIIFMLINYADRTVLALAGSYIIDDLGLTSTQFGFLGSAFYFLFAVSAVLVGIMGSRLPLKWLILGLAILWGITQMPVFALGTWGSLAFSRISLGATEGPASGLSNTVSYTWFPDSKRGLPSAALNAGTAASKIIAGPLIALVIITWNWRAAFLTVALISFAWALLWLFVGKLGPVGLAEEAQPMTMRERWMPVLRAMRTRTFIGLLIVTVPLYGLVAVMTTWFPLYMEKGLGMDEVTAGILIAAPAIGAVLGALSFGALSDAMARRGASPRQARGLLCSGLVALCGGTLVVFSLVSLQGYLAVAVLSLIYGIGMGGLPLALPSVGALVDRRLRSTILGTFLGVQSISGVAAPLFVGIIQDQFAEPLPGFLTSFMVLGGLTLIGGLIGAVMVDPARDSVQPVAANNG</sequence>
<dbReference type="SUPFAM" id="SSF103473">
    <property type="entry name" value="MFS general substrate transporter"/>
    <property type="match status" value="1"/>
</dbReference>
<dbReference type="Gene3D" id="1.20.1250.20">
    <property type="entry name" value="MFS general substrate transporter like domains"/>
    <property type="match status" value="2"/>
</dbReference>
<feature type="transmembrane region" description="Helical" evidence="5">
    <location>
        <begin position="375"/>
        <end position="397"/>
    </location>
</feature>
<dbReference type="InterPro" id="IPR011701">
    <property type="entry name" value="MFS"/>
</dbReference>
<dbReference type="Proteomes" id="UP000527616">
    <property type="component" value="Unassembled WGS sequence"/>
</dbReference>